<gene>
    <name evidence="5" type="ORF">ESCO_001719</name>
</gene>
<feature type="compositionally biased region" description="Basic residues" evidence="3">
    <location>
        <begin position="399"/>
        <end position="413"/>
    </location>
</feature>
<accession>A0A0M8N8C8</accession>
<feature type="region of interest" description="Disordered" evidence="3">
    <location>
        <begin position="121"/>
        <end position="159"/>
    </location>
</feature>
<dbReference type="OrthoDB" id="408683at2759"/>
<keyword evidence="5" id="KW-0378">Hydrolase</keyword>
<feature type="region of interest" description="Disordered" evidence="3">
    <location>
        <begin position="65"/>
        <end position="87"/>
    </location>
</feature>
<dbReference type="AlphaFoldDB" id="A0A0M8N8C8"/>
<name>A0A0M8N8C8_ESCWE</name>
<feature type="region of interest" description="Disordered" evidence="3">
    <location>
        <begin position="1"/>
        <end position="33"/>
    </location>
</feature>
<feature type="compositionally biased region" description="Basic residues" evidence="3">
    <location>
        <begin position="535"/>
        <end position="558"/>
    </location>
</feature>
<feature type="compositionally biased region" description="Low complexity" evidence="3">
    <location>
        <begin position="134"/>
        <end position="159"/>
    </location>
</feature>
<dbReference type="EMBL" id="LGSR01000006">
    <property type="protein sequence ID" value="KOS22081.1"/>
    <property type="molecule type" value="Genomic_DNA"/>
</dbReference>
<dbReference type="GO" id="GO:0004519">
    <property type="term" value="F:endonuclease activity"/>
    <property type="evidence" value="ECO:0007669"/>
    <property type="project" value="UniProtKB-KW"/>
</dbReference>
<comment type="caution">
    <text evidence="5">The sequence shown here is derived from an EMBL/GenBank/DDBJ whole genome shotgun (WGS) entry which is preliminary data.</text>
</comment>
<evidence type="ECO:0000313" key="6">
    <source>
        <dbReference type="Proteomes" id="UP000053831"/>
    </source>
</evidence>
<evidence type="ECO:0000313" key="5">
    <source>
        <dbReference type="EMBL" id="KOS22081.1"/>
    </source>
</evidence>
<dbReference type="PANTHER" id="PTHR21027">
    <property type="entry name" value="TRNA-SPLICING ENDONUCLEASE SUBUNIT SEN54"/>
    <property type="match status" value="1"/>
</dbReference>
<feature type="domain" description="tRNA-splicing endonuclease subunit Sen54 N-terminal" evidence="4">
    <location>
        <begin position="95"/>
        <end position="219"/>
    </location>
</feature>
<evidence type="ECO:0000256" key="3">
    <source>
        <dbReference type="SAM" id="MobiDB-lite"/>
    </source>
</evidence>
<dbReference type="STRING" id="150374.A0A0M8N8C8"/>
<keyword evidence="6" id="KW-1185">Reference proteome</keyword>
<feature type="region of interest" description="Disordered" evidence="3">
    <location>
        <begin position="399"/>
        <end position="420"/>
    </location>
</feature>
<evidence type="ECO:0000259" key="4">
    <source>
        <dbReference type="Pfam" id="PF12928"/>
    </source>
</evidence>
<feature type="compositionally biased region" description="Basic and acidic residues" evidence="3">
    <location>
        <begin position="68"/>
        <end position="78"/>
    </location>
</feature>
<organism evidence="5 6">
    <name type="scientific">Escovopsis weberi</name>
    <dbReference type="NCBI Taxonomy" id="150374"/>
    <lineage>
        <taxon>Eukaryota</taxon>
        <taxon>Fungi</taxon>
        <taxon>Dikarya</taxon>
        <taxon>Ascomycota</taxon>
        <taxon>Pezizomycotina</taxon>
        <taxon>Sordariomycetes</taxon>
        <taxon>Hypocreomycetidae</taxon>
        <taxon>Hypocreales</taxon>
        <taxon>Hypocreaceae</taxon>
        <taxon>Escovopsis</taxon>
    </lineage>
</organism>
<proteinExistence type="inferred from homology"/>
<evidence type="ECO:0000256" key="1">
    <source>
        <dbReference type="ARBA" id="ARBA00005736"/>
    </source>
</evidence>
<dbReference type="PANTHER" id="PTHR21027:SF1">
    <property type="entry name" value="TRNA-SPLICING ENDONUCLEASE SUBUNIT SEN54"/>
    <property type="match status" value="1"/>
</dbReference>
<sequence length="558" mass="59673">MPFDDDDTPLFAGPAPATRDNEDEGGRGGGGGVAAAEEAMMEDDIDMPDYKLFAAMFEKKGVSSKAIRKGEKDFEEHGTQAQEGTLEASRRALEDVLSYTRIHKPDSWTRGWLLPNFWDDDDSGGGGDGEDAKPASSSASSSTSTSAAAAAAAAPAATPDPGLRLRDRVVVVEHERGGWMRDIGRVVPGGKDRLGVGRLWLLPEEALYLVERGTLDLWWPSLEFEELIPPAGAGAAATAAAAATPNATGNATHGAGAGAGAGAARQGFGPDDYAAGTPLSLEAAYSLLIGFEGERGKTTLPRYQVYAHLKRAGFNILRAPPPAPETETGPQRDEAGGMTLSWGTSLWRWLFSYVGLGDKQQQQQQQQAPHARPCGPLVAPGLYRAYRPIYQQLAILPRHKPLPAPGGHHHHHHQEQQQQDPFKVHFHVWKPAGGFSKRSPPQPDFRIAVADTSDSFVPTLEQVTALLASTPHDPAPEAWQGPGRLYQRLKHGHRNVLVAVVDRGLVNYMRFGEGAFGEEELFGRFDVRGGGRGGRGGKKGGRGRGRGGRGRGRGGRGG</sequence>
<dbReference type="GO" id="GO:0000214">
    <property type="term" value="C:tRNA-intron endonuclease complex"/>
    <property type="evidence" value="ECO:0007669"/>
    <property type="project" value="TreeGrafter"/>
</dbReference>
<dbReference type="InterPro" id="IPR024336">
    <property type="entry name" value="tRNA_splic_suSen54_N"/>
</dbReference>
<keyword evidence="2" id="KW-0819">tRNA processing</keyword>
<comment type="similarity">
    <text evidence="1">Belongs to the SEN54 family.</text>
</comment>
<reference evidence="5 6" key="1">
    <citation type="submission" date="2015-07" db="EMBL/GenBank/DDBJ databases">
        <title>The genome of the fungus Escovopsis weberi, a specialized disease agent of ant agriculture.</title>
        <authorList>
            <person name="de Man T.J."/>
            <person name="Stajich J.E."/>
            <person name="Kubicek C.P."/>
            <person name="Chenthamara K."/>
            <person name="Atanasova L."/>
            <person name="Druzhinina I.S."/>
            <person name="Birnbaum S."/>
            <person name="Barribeau S.M."/>
            <person name="Teiling C."/>
            <person name="Suen G."/>
            <person name="Currie C."/>
            <person name="Gerardo N.M."/>
        </authorList>
    </citation>
    <scope>NUCLEOTIDE SEQUENCE [LARGE SCALE GENOMIC DNA]</scope>
</reference>
<keyword evidence="5" id="KW-0255">Endonuclease</keyword>
<protein>
    <submittedName>
        <fullName evidence="5">Putative tRNA-splicing endonuclease subunit tsp-5</fullName>
    </submittedName>
</protein>
<evidence type="ECO:0000256" key="2">
    <source>
        <dbReference type="ARBA" id="ARBA00022694"/>
    </source>
</evidence>
<feature type="region of interest" description="Disordered" evidence="3">
    <location>
        <begin position="527"/>
        <end position="558"/>
    </location>
</feature>
<dbReference type="InterPro" id="IPR024337">
    <property type="entry name" value="tRNA_splic_suSen54"/>
</dbReference>
<dbReference type="Proteomes" id="UP000053831">
    <property type="component" value="Unassembled WGS sequence"/>
</dbReference>
<dbReference type="GO" id="GO:0000379">
    <property type="term" value="P:tRNA-type intron splice site recognition and cleavage"/>
    <property type="evidence" value="ECO:0007669"/>
    <property type="project" value="TreeGrafter"/>
</dbReference>
<dbReference type="Pfam" id="PF12928">
    <property type="entry name" value="tRNA_int_end_N2"/>
    <property type="match status" value="1"/>
</dbReference>
<keyword evidence="5" id="KW-0540">Nuclease</keyword>